<dbReference type="InterPro" id="IPR011114">
    <property type="entry name" value="RuvA_C"/>
</dbReference>
<protein>
    <submittedName>
        <fullName evidence="6">Unannotated protein</fullName>
    </submittedName>
</protein>
<dbReference type="GO" id="GO:0005524">
    <property type="term" value="F:ATP binding"/>
    <property type="evidence" value="ECO:0007669"/>
    <property type="project" value="InterPro"/>
</dbReference>
<accession>A0A6J7J3C8</accession>
<dbReference type="SMART" id="SM00278">
    <property type="entry name" value="HhH1"/>
    <property type="match status" value="2"/>
</dbReference>
<reference evidence="6" key="1">
    <citation type="submission" date="2020-05" db="EMBL/GenBank/DDBJ databases">
        <authorList>
            <person name="Chiriac C."/>
            <person name="Salcher M."/>
            <person name="Ghai R."/>
            <person name="Kavagutti S V."/>
        </authorList>
    </citation>
    <scope>NUCLEOTIDE SEQUENCE</scope>
</reference>
<feature type="domain" description="Helix-hairpin-helix DNA-binding motif class 1" evidence="5">
    <location>
        <begin position="72"/>
        <end position="91"/>
    </location>
</feature>
<dbReference type="InterPro" id="IPR003583">
    <property type="entry name" value="Hlx-hairpin-Hlx_DNA-bd_motif"/>
</dbReference>
<dbReference type="Pfam" id="PF07499">
    <property type="entry name" value="RuvA_C"/>
    <property type="match status" value="1"/>
</dbReference>
<organism evidence="6">
    <name type="scientific">freshwater metagenome</name>
    <dbReference type="NCBI Taxonomy" id="449393"/>
    <lineage>
        <taxon>unclassified sequences</taxon>
        <taxon>metagenomes</taxon>
        <taxon>ecological metagenomes</taxon>
    </lineage>
</organism>
<dbReference type="Gene3D" id="2.40.50.140">
    <property type="entry name" value="Nucleic acid-binding proteins"/>
    <property type="match status" value="1"/>
</dbReference>
<dbReference type="CDD" id="cd14332">
    <property type="entry name" value="UBA_RuvA_C"/>
    <property type="match status" value="1"/>
</dbReference>
<dbReference type="InterPro" id="IPR013849">
    <property type="entry name" value="DNA_helicase_Holl-junc_RuvA_I"/>
</dbReference>
<dbReference type="GO" id="GO:0006310">
    <property type="term" value="P:DNA recombination"/>
    <property type="evidence" value="ECO:0007669"/>
    <property type="project" value="InterPro"/>
</dbReference>
<evidence type="ECO:0000259" key="5">
    <source>
        <dbReference type="SMART" id="SM00278"/>
    </source>
</evidence>
<dbReference type="Gene3D" id="1.10.150.20">
    <property type="entry name" value="5' to 3' exonuclease, C-terminal subdomain"/>
    <property type="match status" value="1"/>
</dbReference>
<evidence type="ECO:0000256" key="4">
    <source>
        <dbReference type="ARBA" id="ARBA00023204"/>
    </source>
</evidence>
<dbReference type="GO" id="GO:0009378">
    <property type="term" value="F:four-way junction helicase activity"/>
    <property type="evidence" value="ECO:0007669"/>
    <property type="project" value="InterPro"/>
</dbReference>
<dbReference type="SUPFAM" id="SSF47781">
    <property type="entry name" value="RuvA domain 2-like"/>
    <property type="match status" value="1"/>
</dbReference>
<dbReference type="EMBL" id="CAFBND010000025">
    <property type="protein sequence ID" value="CAB4937705.1"/>
    <property type="molecule type" value="Genomic_DNA"/>
</dbReference>
<dbReference type="Pfam" id="PF01330">
    <property type="entry name" value="RuvA_N"/>
    <property type="match status" value="1"/>
</dbReference>
<dbReference type="InterPro" id="IPR012340">
    <property type="entry name" value="NA-bd_OB-fold"/>
</dbReference>
<dbReference type="EMBL" id="CAFBPU010000007">
    <property type="protein sequence ID" value="CAB5024486.1"/>
    <property type="molecule type" value="Genomic_DNA"/>
</dbReference>
<dbReference type="InterPro" id="IPR000085">
    <property type="entry name" value="RuvA"/>
</dbReference>
<dbReference type="Pfam" id="PF14520">
    <property type="entry name" value="HHH_5"/>
    <property type="match status" value="1"/>
</dbReference>
<evidence type="ECO:0000313" key="6">
    <source>
        <dbReference type="EMBL" id="CAB4937705.1"/>
    </source>
</evidence>
<keyword evidence="2" id="KW-0227">DNA damage</keyword>
<name>A0A6J7J3C8_9ZZZZ</name>
<evidence type="ECO:0000313" key="7">
    <source>
        <dbReference type="EMBL" id="CAB5024486.1"/>
    </source>
</evidence>
<keyword evidence="1" id="KW-0963">Cytoplasm</keyword>
<dbReference type="SUPFAM" id="SSF50249">
    <property type="entry name" value="Nucleic acid-binding proteins"/>
    <property type="match status" value="1"/>
</dbReference>
<proteinExistence type="inferred from homology"/>
<dbReference type="AlphaFoldDB" id="A0A6J7J3C8"/>
<dbReference type="GO" id="GO:0006281">
    <property type="term" value="P:DNA repair"/>
    <property type="evidence" value="ECO:0007669"/>
    <property type="project" value="UniProtKB-KW"/>
</dbReference>
<dbReference type="Gene3D" id="1.10.8.10">
    <property type="entry name" value="DNA helicase RuvA subunit, C-terminal domain"/>
    <property type="match status" value="1"/>
</dbReference>
<dbReference type="GO" id="GO:0009379">
    <property type="term" value="C:Holliday junction helicase complex"/>
    <property type="evidence" value="ECO:0007669"/>
    <property type="project" value="InterPro"/>
</dbReference>
<dbReference type="InterPro" id="IPR010994">
    <property type="entry name" value="RuvA_2-like"/>
</dbReference>
<dbReference type="GO" id="GO:0003677">
    <property type="term" value="F:DNA binding"/>
    <property type="evidence" value="ECO:0007669"/>
    <property type="project" value="UniProtKB-KW"/>
</dbReference>
<feature type="domain" description="Helix-hairpin-helix DNA-binding motif class 1" evidence="5">
    <location>
        <begin position="107"/>
        <end position="126"/>
    </location>
</feature>
<keyword evidence="3" id="KW-0238">DNA-binding</keyword>
<evidence type="ECO:0000256" key="1">
    <source>
        <dbReference type="ARBA" id="ARBA00022490"/>
    </source>
</evidence>
<dbReference type="NCBIfam" id="TIGR00084">
    <property type="entry name" value="ruvA"/>
    <property type="match status" value="1"/>
</dbReference>
<evidence type="ECO:0000256" key="2">
    <source>
        <dbReference type="ARBA" id="ARBA00022763"/>
    </source>
</evidence>
<sequence length="200" mass="20595">MISYVRGSVAAVGAGSAVIDVGGIGFELQCSSSTLAELRVGHAATLSAALIVRADSLTLFGFADDDERSTFDILQSVTGVGPRVAQALLAVHRPDALRRAVASEDVAALIRVPGIGRKGAQRLVLELKDRLGAPVGSVVDLASAPSSGNRWEGQVHAGLVGLGWSTREADAAISAVATQFEPDTDVATVLRAALRSLDRA</sequence>
<dbReference type="InterPro" id="IPR036267">
    <property type="entry name" value="RuvA_C_sf"/>
</dbReference>
<keyword evidence="4" id="KW-0234">DNA repair</keyword>
<evidence type="ECO:0000256" key="3">
    <source>
        <dbReference type="ARBA" id="ARBA00023125"/>
    </source>
</evidence>
<gene>
    <name evidence="6" type="ORF">UFOPK3752_00847</name>
    <name evidence="7" type="ORF">UFOPK4150_00442</name>
</gene>
<dbReference type="SUPFAM" id="SSF46929">
    <property type="entry name" value="DNA helicase RuvA subunit, C-terminal domain"/>
    <property type="match status" value="1"/>
</dbReference>
<dbReference type="HAMAP" id="MF_00031">
    <property type="entry name" value="DNA_HJ_migration_RuvA"/>
    <property type="match status" value="1"/>
</dbReference>